<evidence type="ECO:0000313" key="4">
    <source>
        <dbReference type="Proteomes" id="UP001154282"/>
    </source>
</evidence>
<proteinExistence type="predicted"/>
<feature type="compositionally biased region" description="Polar residues" evidence="1">
    <location>
        <begin position="1"/>
        <end position="13"/>
    </location>
</feature>
<comment type="caution">
    <text evidence="3">The sequence shown here is derived from an EMBL/GenBank/DDBJ whole genome shotgun (WGS) entry which is preliminary data.</text>
</comment>
<dbReference type="PROSITE" id="PS51257">
    <property type="entry name" value="PROKAR_LIPOPROTEIN"/>
    <property type="match status" value="1"/>
</dbReference>
<keyword evidence="4" id="KW-1185">Reference proteome</keyword>
<dbReference type="EMBL" id="CAMGYJ010000009">
    <property type="protein sequence ID" value="CAI0541793.1"/>
    <property type="molecule type" value="Genomic_DNA"/>
</dbReference>
<accession>A0AAV0Q956</accession>
<dbReference type="EMBL" id="CAMGYJ010000009">
    <property type="protein sequence ID" value="CAI0541443.1"/>
    <property type="molecule type" value="Genomic_DNA"/>
</dbReference>
<evidence type="ECO:0000256" key="1">
    <source>
        <dbReference type="SAM" id="MobiDB-lite"/>
    </source>
</evidence>
<dbReference type="Proteomes" id="UP001154282">
    <property type="component" value="Unassembled WGS sequence"/>
</dbReference>
<protein>
    <submittedName>
        <fullName evidence="3">Uncharacterized protein</fullName>
    </submittedName>
</protein>
<dbReference type="AlphaFoldDB" id="A0AAV0Q956"/>
<organism evidence="3 4">
    <name type="scientific">Linum tenue</name>
    <dbReference type="NCBI Taxonomy" id="586396"/>
    <lineage>
        <taxon>Eukaryota</taxon>
        <taxon>Viridiplantae</taxon>
        <taxon>Streptophyta</taxon>
        <taxon>Embryophyta</taxon>
        <taxon>Tracheophyta</taxon>
        <taxon>Spermatophyta</taxon>
        <taxon>Magnoliopsida</taxon>
        <taxon>eudicotyledons</taxon>
        <taxon>Gunneridae</taxon>
        <taxon>Pentapetalae</taxon>
        <taxon>rosids</taxon>
        <taxon>fabids</taxon>
        <taxon>Malpighiales</taxon>
        <taxon>Linaceae</taxon>
        <taxon>Linum</taxon>
    </lineage>
</organism>
<evidence type="ECO:0000313" key="2">
    <source>
        <dbReference type="EMBL" id="CAI0541443.1"/>
    </source>
</evidence>
<feature type="region of interest" description="Disordered" evidence="1">
    <location>
        <begin position="1"/>
        <end position="22"/>
    </location>
</feature>
<reference evidence="3" key="1">
    <citation type="submission" date="2022-08" db="EMBL/GenBank/DDBJ databases">
        <authorList>
            <person name="Gutierrez-Valencia J."/>
        </authorList>
    </citation>
    <scope>NUCLEOTIDE SEQUENCE</scope>
</reference>
<name>A0AAV0Q956_9ROSI</name>
<sequence>MRSPPSLSTTVRSEISGGRGRASANNVLAGACSAVDFEDHNISPLEQAKEFAPLNPTAKQGWPSNDHHAGKY</sequence>
<evidence type="ECO:0000313" key="3">
    <source>
        <dbReference type="EMBL" id="CAI0541793.1"/>
    </source>
</evidence>
<feature type="region of interest" description="Disordered" evidence="1">
    <location>
        <begin position="50"/>
        <end position="72"/>
    </location>
</feature>
<gene>
    <name evidence="2" type="ORF">LITE_LOCUS42101</name>
    <name evidence="3" type="ORF">LITE_LOCUS42242</name>
</gene>